<reference evidence="1" key="1">
    <citation type="journal article" date="2020" name="Nature">
        <title>Giant virus diversity and host interactions through global metagenomics.</title>
        <authorList>
            <person name="Schulz F."/>
            <person name="Roux S."/>
            <person name="Paez-Espino D."/>
            <person name="Jungbluth S."/>
            <person name="Walsh D.A."/>
            <person name="Denef V.J."/>
            <person name="McMahon K.D."/>
            <person name="Konstantinidis K.T."/>
            <person name="Eloe-Fadrosh E.A."/>
            <person name="Kyrpides N.C."/>
            <person name="Woyke T."/>
        </authorList>
    </citation>
    <scope>NUCLEOTIDE SEQUENCE</scope>
    <source>
        <strain evidence="1">GVMAG-S-3300012000-57</strain>
    </source>
</reference>
<organism evidence="1">
    <name type="scientific">viral metagenome</name>
    <dbReference type="NCBI Taxonomy" id="1070528"/>
    <lineage>
        <taxon>unclassified sequences</taxon>
        <taxon>metagenomes</taxon>
        <taxon>organismal metagenomes</taxon>
    </lineage>
</organism>
<protein>
    <submittedName>
        <fullName evidence="1">Uncharacterized protein</fullName>
    </submittedName>
</protein>
<evidence type="ECO:0000313" key="1">
    <source>
        <dbReference type="EMBL" id="QHU17240.1"/>
    </source>
</evidence>
<dbReference type="AlphaFoldDB" id="A0A6C0KKM1"/>
<sequence length="116" mass="12586">MASTRSKNTPGDYQLEQWAFAQHVGYNTAAHYGRPEQTYLPGDGLLAGNVSRTQLSSNSCDIESMLRGIGSTNLVTPKSPTVPEIAPLKSLSVIDRIPLLIPAPLVVQSNQRPLRD</sequence>
<name>A0A6C0KKM1_9ZZZZ</name>
<accession>A0A6C0KKM1</accession>
<proteinExistence type="predicted"/>
<dbReference type="EMBL" id="MN740900">
    <property type="protein sequence ID" value="QHU17240.1"/>
    <property type="molecule type" value="Genomic_DNA"/>
</dbReference>